<accession>A0AAV4U222</accession>
<proteinExistence type="predicted"/>
<comment type="caution">
    <text evidence="1">The sequence shown here is derived from an EMBL/GenBank/DDBJ whole genome shotgun (WGS) entry which is preliminary data.</text>
</comment>
<dbReference type="AlphaFoldDB" id="A0AAV4U222"/>
<protein>
    <submittedName>
        <fullName evidence="1">Uncharacterized protein</fullName>
    </submittedName>
</protein>
<reference evidence="1 2" key="1">
    <citation type="submission" date="2021-06" db="EMBL/GenBank/DDBJ databases">
        <title>Caerostris extrusa draft genome.</title>
        <authorList>
            <person name="Kono N."/>
            <person name="Arakawa K."/>
        </authorList>
    </citation>
    <scope>NUCLEOTIDE SEQUENCE [LARGE SCALE GENOMIC DNA]</scope>
</reference>
<gene>
    <name evidence="1" type="ORF">CEXT_101201</name>
</gene>
<name>A0AAV4U222_CAEEX</name>
<dbReference type="EMBL" id="BPLR01012168">
    <property type="protein sequence ID" value="GIY51843.1"/>
    <property type="molecule type" value="Genomic_DNA"/>
</dbReference>
<organism evidence="1 2">
    <name type="scientific">Caerostris extrusa</name>
    <name type="common">Bark spider</name>
    <name type="synonym">Caerostris bankana</name>
    <dbReference type="NCBI Taxonomy" id="172846"/>
    <lineage>
        <taxon>Eukaryota</taxon>
        <taxon>Metazoa</taxon>
        <taxon>Ecdysozoa</taxon>
        <taxon>Arthropoda</taxon>
        <taxon>Chelicerata</taxon>
        <taxon>Arachnida</taxon>
        <taxon>Araneae</taxon>
        <taxon>Araneomorphae</taxon>
        <taxon>Entelegynae</taxon>
        <taxon>Araneoidea</taxon>
        <taxon>Araneidae</taxon>
        <taxon>Caerostris</taxon>
    </lineage>
</organism>
<sequence>MFLRQPNKTFKPSWGCCAIEEEGGGEAHYEGEGKIREKTHCFQKHGRGQWAKNLVKVSPSSNKKWNKSCPFCKLFTAQEAPRFLSSVPPLFATKTPGPPKNKRSQLPEVKLVNWLE</sequence>
<evidence type="ECO:0000313" key="1">
    <source>
        <dbReference type="EMBL" id="GIY51843.1"/>
    </source>
</evidence>
<dbReference type="Proteomes" id="UP001054945">
    <property type="component" value="Unassembled WGS sequence"/>
</dbReference>
<evidence type="ECO:0000313" key="2">
    <source>
        <dbReference type="Proteomes" id="UP001054945"/>
    </source>
</evidence>
<keyword evidence="2" id="KW-1185">Reference proteome</keyword>